<dbReference type="AlphaFoldDB" id="A0A382EN89"/>
<accession>A0A382EN89</accession>
<evidence type="ECO:0000259" key="3">
    <source>
        <dbReference type="Pfam" id="PF03129"/>
    </source>
</evidence>
<gene>
    <name evidence="4" type="ORF">METZ01_LOCUS204181</name>
</gene>
<dbReference type="Gene3D" id="3.40.50.800">
    <property type="entry name" value="Anticodon-binding domain"/>
    <property type="match status" value="1"/>
</dbReference>
<dbReference type="InterPro" id="IPR033656">
    <property type="entry name" value="HisRS_anticodon"/>
</dbReference>
<feature type="region of interest" description="Disordered" evidence="2">
    <location>
        <begin position="102"/>
        <end position="125"/>
    </location>
</feature>
<dbReference type="Pfam" id="PF03129">
    <property type="entry name" value="HGTP_anticodon"/>
    <property type="match status" value="1"/>
</dbReference>
<dbReference type="InterPro" id="IPR004154">
    <property type="entry name" value="Anticodon-bd"/>
</dbReference>
<dbReference type="SUPFAM" id="SSF52954">
    <property type="entry name" value="Class II aaRS ABD-related"/>
    <property type="match status" value="1"/>
</dbReference>
<dbReference type="PANTHER" id="PTHR11476">
    <property type="entry name" value="HISTIDYL-TRNA SYNTHETASE"/>
    <property type="match status" value="1"/>
</dbReference>
<dbReference type="CDD" id="cd00859">
    <property type="entry name" value="HisRS_anticodon"/>
    <property type="match status" value="1"/>
</dbReference>
<evidence type="ECO:0000256" key="2">
    <source>
        <dbReference type="SAM" id="MobiDB-lite"/>
    </source>
</evidence>
<evidence type="ECO:0000313" key="4">
    <source>
        <dbReference type="EMBL" id="SVB51327.1"/>
    </source>
</evidence>
<dbReference type="EMBL" id="UINC01045051">
    <property type="protein sequence ID" value="SVB51327.1"/>
    <property type="molecule type" value="Genomic_DNA"/>
</dbReference>
<protein>
    <recommendedName>
        <fullName evidence="3">Anticodon-binding domain-containing protein</fullName>
    </recommendedName>
</protein>
<evidence type="ECO:0000256" key="1">
    <source>
        <dbReference type="ARBA" id="ARBA00008226"/>
    </source>
</evidence>
<feature type="non-terminal residue" evidence="4">
    <location>
        <position position="1"/>
    </location>
</feature>
<sequence length="125" mass="13423">PGIGFATGLERLTLNLKRHEVPVPDEPSPRYLVANVGDDARIAALELSVRLRRAGVGAILSSGTRGLRGQMRQANALNIPFTLILGDDEIEKGEVVVRNMETSEQESKPLAEFLEEAAKSSGGDT</sequence>
<proteinExistence type="inferred from homology"/>
<reference evidence="4" key="1">
    <citation type="submission" date="2018-05" db="EMBL/GenBank/DDBJ databases">
        <authorList>
            <person name="Lanie J.A."/>
            <person name="Ng W.-L."/>
            <person name="Kazmierczak K.M."/>
            <person name="Andrzejewski T.M."/>
            <person name="Davidsen T.M."/>
            <person name="Wayne K.J."/>
            <person name="Tettelin H."/>
            <person name="Glass J.I."/>
            <person name="Rusch D."/>
            <person name="Podicherti R."/>
            <person name="Tsui H.-C.T."/>
            <person name="Winkler M.E."/>
        </authorList>
    </citation>
    <scope>NUCLEOTIDE SEQUENCE</scope>
</reference>
<organism evidence="4">
    <name type="scientific">marine metagenome</name>
    <dbReference type="NCBI Taxonomy" id="408172"/>
    <lineage>
        <taxon>unclassified sequences</taxon>
        <taxon>metagenomes</taxon>
        <taxon>ecological metagenomes</taxon>
    </lineage>
</organism>
<comment type="similarity">
    <text evidence="1">Belongs to the class-II aminoacyl-tRNA synthetase family.</text>
</comment>
<name>A0A382EN89_9ZZZZ</name>
<dbReference type="InterPro" id="IPR036621">
    <property type="entry name" value="Anticodon-bd_dom_sf"/>
</dbReference>
<feature type="domain" description="Anticodon-binding" evidence="3">
    <location>
        <begin position="33"/>
        <end position="117"/>
    </location>
</feature>
<dbReference type="PANTHER" id="PTHR11476:SF7">
    <property type="entry name" value="HISTIDINE--TRNA LIGASE"/>
    <property type="match status" value="1"/>
</dbReference>